<sequence length="505" mass="54873">MVSEAEKARISPSLQSVTQEELGDQTPLNASHGSRYQRWAGSIKGLEARGIEPIPLEERLKTSPSASLQMLLMYLSMGMALNNMVVGSLGTLAMKLSFADAALCAIFGNLLGGMTIGYMSTWGPRSGNRTLIVTRYFMGYYPNKVCCLLNVLTNLGYGMMNSMIGGQLLSKISGGTVSVAVGIIIVALASWVMATFGMHIFQYYERYAWFPQLMVLCIITGSAGPQFDFRSPSVGSSQEVNAKRLAFFSLCVSVSLAWTPLAADYYVYYPPTIRPWKVWSMTMIGASLAMIITLLLGVGLGSGVANNTKWAAIYDGSPASLLMAGYNRLGGFGKFCAFINVVTVVSNNAPGSYSMAMNFQMLGNVWSRIPRPVFTIASTVIYTACAIGGRDFLYDIFKSFLPLIGYWVIIWFTIAAEEDLLFRHSKSYDWSAWNSPEKLPVGVAAGVAFLVGWAGAIVGMDQVYYTGPIAKAVVGGCDLGIWLGFGFTALAFPPLRMLELRLIGR</sequence>
<evidence type="ECO:0000256" key="7">
    <source>
        <dbReference type="ARBA" id="ARBA00023136"/>
    </source>
</evidence>
<keyword evidence="4" id="KW-0597">Phosphoprotein</keyword>
<evidence type="ECO:0000256" key="3">
    <source>
        <dbReference type="ARBA" id="ARBA00022448"/>
    </source>
</evidence>
<feature type="transmembrane region" description="Helical" evidence="10">
    <location>
        <begin position="98"/>
        <end position="120"/>
    </location>
</feature>
<feature type="transmembrane region" description="Helical" evidence="10">
    <location>
        <begin position="245"/>
        <end position="263"/>
    </location>
</feature>
<name>A0A5N5WZR5_9EURO</name>
<dbReference type="GO" id="GO:0005886">
    <property type="term" value="C:plasma membrane"/>
    <property type="evidence" value="ECO:0007669"/>
    <property type="project" value="TreeGrafter"/>
</dbReference>
<evidence type="ECO:0000256" key="10">
    <source>
        <dbReference type="SAM" id="Phobius"/>
    </source>
</evidence>
<feature type="transmembrane region" description="Helical" evidence="10">
    <location>
        <begin position="172"/>
        <end position="201"/>
    </location>
</feature>
<dbReference type="GO" id="GO:0000329">
    <property type="term" value="C:fungal-type vacuole membrane"/>
    <property type="evidence" value="ECO:0007669"/>
    <property type="project" value="TreeGrafter"/>
</dbReference>
<keyword evidence="7 8" id="KW-0472">Membrane</keyword>
<feature type="transmembrane region" description="Helical" evidence="10">
    <location>
        <begin position="400"/>
        <end position="416"/>
    </location>
</feature>
<dbReference type="Proteomes" id="UP000326565">
    <property type="component" value="Unassembled WGS sequence"/>
</dbReference>
<evidence type="ECO:0000256" key="5">
    <source>
        <dbReference type="ARBA" id="ARBA00022692"/>
    </source>
</evidence>
<keyword evidence="5 10" id="KW-0812">Transmembrane</keyword>
<feature type="transmembrane region" description="Helical" evidence="10">
    <location>
        <begin position="66"/>
        <end position="86"/>
    </location>
</feature>
<evidence type="ECO:0000256" key="4">
    <source>
        <dbReference type="ARBA" id="ARBA00022553"/>
    </source>
</evidence>
<feature type="region of interest" description="Disordered" evidence="9">
    <location>
        <begin position="1"/>
        <end position="34"/>
    </location>
</feature>
<feature type="transmembrane region" description="Helical" evidence="10">
    <location>
        <begin position="369"/>
        <end position="388"/>
    </location>
</feature>
<feature type="transmembrane region" description="Helical" evidence="10">
    <location>
        <begin position="326"/>
        <end position="349"/>
    </location>
</feature>
<feature type="transmembrane region" description="Helical" evidence="10">
    <location>
        <begin position="140"/>
        <end position="160"/>
    </location>
</feature>
<keyword evidence="6 10" id="KW-1133">Transmembrane helix</keyword>
<feature type="transmembrane region" description="Helical" evidence="10">
    <location>
        <begin position="472"/>
        <end position="492"/>
    </location>
</feature>
<protein>
    <recommendedName>
        <fullName evidence="13">Purine-cytosine permease</fullName>
    </recommendedName>
</protein>
<keyword evidence="12" id="KW-1185">Reference proteome</keyword>
<dbReference type="InterPro" id="IPR001248">
    <property type="entry name" value="Pur-cyt_permease"/>
</dbReference>
<dbReference type="PIRSF" id="PIRSF002744">
    <property type="entry name" value="Pur-cyt_permease"/>
    <property type="match status" value="1"/>
</dbReference>
<dbReference type="AlphaFoldDB" id="A0A5N5WZR5"/>
<evidence type="ECO:0000313" key="12">
    <source>
        <dbReference type="Proteomes" id="UP000326565"/>
    </source>
</evidence>
<evidence type="ECO:0008006" key="13">
    <source>
        <dbReference type="Google" id="ProtNLM"/>
    </source>
</evidence>
<dbReference type="Gene3D" id="1.10.4160.10">
    <property type="entry name" value="Hydantoin permease"/>
    <property type="match status" value="1"/>
</dbReference>
<evidence type="ECO:0000256" key="8">
    <source>
        <dbReference type="PIRNR" id="PIRNR002744"/>
    </source>
</evidence>
<dbReference type="PANTHER" id="PTHR31806:SF16">
    <property type="entry name" value="PURINE-CYTOSINE TRANSPORTER (EUROFUNG)"/>
    <property type="match status" value="1"/>
</dbReference>
<evidence type="ECO:0000313" key="11">
    <source>
        <dbReference type="EMBL" id="KAB8074036.1"/>
    </source>
</evidence>
<reference evidence="11 12" key="1">
    <citation type="submission" date="2019-04" db="EMBL/GenBank/DDBJ databases">
        <title>Friends and foes A comparative genomics study of 23 Aspergillus species from section Flavi.</title>
        <authorList>
            <consortium name="DOE Joint Genome Institute"/>
            <person name="Kjaerbolling I."/>
            <person name="Vesth T."/>
            <person name="Frisvad J.C."/>
            <person name="Nybo J.L."/>
            <person name="Theobald S."/>
            <person name="Kildgaard S."/>
            <person name="Isbrandt T."/>
            <person name="Kuo A."/>
            <person name="Sato A."/>
            <person name="Lyhne E.K."/>
            <person name="Kogle M.E."/>
            <person name="Wiebenga A."/>
            <person name="Kun R.S."/>
            <person name="Lubbers R.J."/>
            <person name="Makela M.R."/>
            <person name="Barry K."/>
            <person name="Chovatia M."/>
            <person name="Clum A."/>
            <person name="Daum C."/>
            <person name="Haridas S."/>
            <person name="He G."/>
            <person name="LaButti K."/>
            <person name="Lipzen A."/>
            <person name="Mondo S."/>
            <person name="Riley R."/>
            <person name="Salamov A."/>
            <person name="Simmons B.A."/>
            <person name="Magnuson J.K."/>
            <person name="Henrissat B."/>
            <person name="Mortensen U.H."/>
            <person name="Larsen T.O."/>
            <person name="Devries R.P."/>
            <person name="Grigoriev I.V."/>
            <person name="Machida M."/>
            <person name="Baker S.E."/>
            <person name="Andersen M.R."/>
        </authorList>
    </citation>
    <scope>NUCLEOTIDE SEQUENCE [LARGE SCALE GENOMIC DNA]</scope>
    <source>
        <strain evidence="11 12">CBS 151.66</strain>
    </source>
</reference>
<evidence type="ECO:0000256" key="2">
    <source>
        <dbReference type="ARBA" id="ARBA00008974"/>
    </source>
</evidence>
<evidence type="ECO:0000256" key="9">
    <source>
        <dbReference type="SAM" id="MobiDB-lite"/>
    </source>
</evidence>
<dbReference type="PANTHER" id="PTHR31806">
    <property type="entry name" value="PURINE-CYTOSINE PERMEASE FCY2-RELATED"/>
    <property type="match status" value="1"/>
</dbReference>
<dbReference type="FunFam" id="1.10.4160.10:FF:000002">
    <property type="entry name" value="Purine-cytosine permease fcyB"/>
    <property type="match status" value="1"/>
</dbReference>
<feature type="transmembrane region" description="Helical" evidence="10">
    <location>
        <begin position="439"/>
        <end position="460"/>
    </location>
</feature>
<dbReference type="EMBL" id="ML732216">
    <property type="protein sequence ID" value="KAB8074036.1"/>
    <property type="molecule type" value="Genomic_DNA"/>
</dbReference>
<dbReference type="GO" id="GO:0015851">
    <property type="term" value="P:nucleobase transport"/>
    <property type="evidence" value="ECO:0007669"/>
    <property type="project" value="UniProtKB-ARBA"/>
</dbReference>
<keyword evidence="3 8" id="KW-0813">Transport</keyword>
<accession>A0A5N5WZR5</accession>
<evidence type="ECO:0000256" key="1">
    <source>
        <dbReference type="ARBA" id="ARBA00004141"/>
    </source>
</evidence>
<proteinExistence type="inferred from homology"/>
<organism evidence="11 12">
    <name type="scientific">Aspergillus leporis</name>
    <dbReference type="NCBI Taxonomy" id="41062"/>
    <lineage>
        <taxon>Eukaryota</taxon>
        <taxon>Fungi</taxon>
        <taxon>Dikarya</taxon>
        <taxon>Ascomycota</taxon>
        <taxon>Pezizomycotina</taxon>
        <taxon>Eurotiomycetes</taxon>
        <taxon>Eurotiomycetidae</taxon>
        <taxon>Eurotiales</taxon>
        <taxon>Aspergillaceae</taxon>
        <taxon>Aspergillus</taxon>
        <taxon>Aspergillus subgen. Circumdati</taxon>
    </lineage>
</organism>
<dbReference type="InterPro" id="IPR026030">
    <property type="entry name" value="Pur-cyt_permease_Fcy2/21/22"/>
</dbReference>
<evidence type="ECO:0000256" key="6">
    <source>
        <dbReference type="ARBA" id="ARBA00022989"/>
    </source>
</evidence>
<gene>
    <name evidence="11" type="ORF">BDV29DRAFT_191250</name>
</gene>
<comment type="similarity">
    <text evidence="2 8">Belongs to the purine-cytosine permease (2.A.39) family.</text>
</comment>
<comment type="subcellular location">
    <subcellularLocation>
        <location evidence="1">Membrane</location>
        <topology evidence="1">Multi-pass membrane protein</topology>
    </subcellularLocation>
</comment>
<dbReference type="GO" id="GO:0022857">
    <property type="term" value="F:transmembrane transporter activity"/>
    <property type="evidence" value="ECO:0007669"/>
    <property type="project" value="InterPro"/>
</dbReference>
<dbReference type="Pfam" id="PF02133">
    <property type="entry name" value="Transp_cyt_pur"/>
    <property type="match status" value="1"/>
</dbReference>
<feature type="transmembrane region" description="Helical" evidence="10">
    <location>
        <begin position="283"/>
        <end position="305"/>
    </location>
</feature>
<dbReference type="OrthoDB" id="5428495at2759"/>